<feature type="transmembrane region" description="Helical" evidence="7">
    <location>
        <begin position="21"/>
        <end position="41"/>
    </location>
</feature>
<keyword evidence="6 7" id="KW-0472">Membrane</keyword>
<accession>A0A366HZ18</accession>
<feature type="transmembrane region" description="Helical" evidence="7">
    <location>
        <begin position="243"/>
        <end position="260"/>
    </location>
</feature>
<feature type="transmembrane region" description="Helical" evidence="7">
    <location>
        <begin position="171"/>
        <end position="192"/>
    </location>
</feature>
<dbReference type="GO" id="GO:0005886">
    <property type="term" value="C:plasma membrane"/>
    <property type="evidence" value="ECO:0007669"/>
    <property type="project" value="UniProtKB-SubCell"/>
</dbReference>
<evidence type="ECO:0000256" key="1">
    <source>
        <dbReference type="ARBA" id="ARBA00004651"/>
    </source>
</evidence>
<comment type="similarity">
    <text evidence="2">Belongs to the UPF0324 family.</text>
</comment>
<dbReference type="PANTHER" id="PTHR30106:SF2">
    <property type="entry name" value="UPF0324 INNER MEMBRANE PROTEIN YEIH"/>
    <property type="match status" value="1"/>
</dbReference>
<evidence type="ECO:0000313" key="9">
    <source>
        <dbReference type="Proteomes" id="UP000253046"/>
    </source>
</evidence>
<gene>
    <name evidence="8" type="ORF">DES54_1394</name>
</gene>
<dbReference type="AlphaFoldDB" id="A0A366HZ18"/>
<dbReference type="Proteomes" id="UP000253046">
    <property type="component" value="Unassembled WGS sequence"/>
</dbReference>
<keyword evidence="5 7" id="KW-1133">Transmembrane helix</keyword>
<dbReference type="NCBIfam" id="TIGR00698">
    <property type="entry name" value="YeiH family putative sulfate export transporter"/>
    <property type="match status" value="1"/>
</dbReference>
<evidence type="ECO:0000313" key="8">
    <source>
        <dbReference type="EMBL" id="RBP59458.1"/>
    </source>
</evidence>
<dbReference type="EMBL" id="QNRY01000039">
    <property type="protein sequence ID" value="RBP59458.1"/>
    <property type="molecule type" value="Genomic_DNA"/>
</dbReference>
<evidence type="ECO:0000256" key="5">
    <source>
        <dbReference type="ARBA" id="ARBA00022989"/>
    </source>
</evidence>
<feature type="transmembrane region" description="Helical" evidence="7">
    <location>
        <begin position="107"/>
        <end position="132"/>
    </location>
</feature>
<proteinExistence type="inferred from homology"/>
<protein>
    <submittedName>
        <fullName evidence="8">Putative integral membrane protein (TIGR00698 family)</fullName>
    </submittedName>
</protein>
<evidence type="ECO:0000256" key="3">
    <source>
        <dbReference type="ARBA" id="ARBA00022475"/>
    </source>
</evidence>
<evidence type="ECO:0000256" key="2">
    <source>
        <dbReference type="ARBA" id="ARBA00007977"/>
    </source>
</evidence>
<comment type="caution">
    <text evidence="8">The sequence shown here is derived from an EMBL/GenBank/DDBJ whole genome shotgun (WGS) entry which is preliminary data.</text>
</comment>
<keyword evidence="3" id="KW-1003">Cell membrane</keyword>
<evidence type="ECO:0000256" key="6">
    <source>
        <dbReference type="ARBA" id="ARBA00023136"/>
    </source>
</evidence>
<dbReference type="PANTHER" id="PTHR30106">
    <property type="entry name" value="INNER MEMBRANE PROTEIN YEIH-RELATED"/>
    <property type="match status" value="1"/>
</dbReference>
<feature type="transmembrane region" description="Helical" evidence="7">
    <location>
        <begin position="335"/>
        <end position="357"/>
    </location>
</feature>
<organism evidence="8 9">
    <name type="scientific">Brenneria salicis ATCC 15712 = DSM 30166</name>
    <dbReference type="NCBI Taxonomy" id="714314"/>
    <lineage>
        <taxon>Bacteria</taxon>
        <taxon>Pseudomonadati</taxon>
        <taxon>Pseudomonadota</taxon>
        <taxon>Gammaproteobacteria</taxon>
        <taxon>Enterobacterales</taxon>
        <taxon>Pectobacteriaceae</taxon>
        <taxon>Brenneria</taxon>
    </lineage>
</organism>
<dbReference type="InterPro" id="IPR004630">
    <property type="entry name" value="UPF0324_YeiH-like"/>
</dbReference>
<keyword evidence="9" id="KW-1185">Reference proteome</keyword>
<keyword evidence="4 7" id="KW-0812">Transmembrane</keyword>
<comment type="subcellular location">
    <subcellularLocation>
        <location evidence="1">Cell membrane</location>
        <topology evidence="1">Multi-pass membrane protein</topology>
    </subcellularLocation>
</comment>
<feature type="transmembrane region" description="Helical" evidence="7">
    <location>
        <begin position="303"/>
        <end position="323"/>
    </location>
</feature>
<evidence type="ECO:0000256" key="7">
    <source>
        <dbReference type="SAM" id="Phobius"/>
    </source>
</evidence>
<evidence type="ECO:0000256" key="4">
    <source>
        <dbReference type="ARBA" id="ARBA00022692"/>
    </source>
</evidence>
<dbReference type="InterPro" id="IPR018383">
    <property type="entry name" value="UPF0324_pro"/>
</dbReference>
<reference evidence="8 9" key="1">
    <citation type="submission" date="2018-06" db="EMBL/GenBank/DDBJ databases">
        <title>Genomic Encyclopedia of Type Strains, Phase IV (KMG-IV): sequencing the most valuable type-strain genomes for metagenomic binning, comparative biology and taxonomic classification.</title>
        <authorList>
            <person name="Goeker M."/>
        </authorList>
    </citation>
    <scope>NUCLEOTIDE SEQUENCE [LARGE SCALE GENOMIC DNA]</scope>
    <source>
        <strain evidence="8 9">DSM 30166</strain>
    </source>
</reference>
<feature type="transmembrane region" description="Helical" evidence="7">
    <location>
        <begin position="144"/>
        <end position="164"/>
    </location>
</feature>
<feature type="transmembrane region" description="Helical" evidence="7">
    <location>
        <begin position="272"/>
        <end position="291"/>
    </location>
</feature>
<name>A0A366HZ18_9GAMM</name>
<sequence length="362" mass="39574">MIHLSALLSARQQYIAYHYRMAIRLPGLSAVSLITFLTLWLTNIPKVSQWGPGSLTLAILTGILLGNTVYPRLNSYCDAGVQWAKQHLLRWGIVLYGFRLSFQQMTAVGITGLVIDLAIVVSTFLLACWLGRRLFKLDRETTVLIGAGSSICGAAAILATAPVVKASSDKIAVAVSTVVIFGTTAMFLYPWLYRLNLYYDWLTLTPRASGLYLGSTIHEVAQVVAAGHAINVETENMAVMGKMLRVMLLAPFLIILSLIMKNRQPQNSPAAPLFLMFPWFALWFVAVAAFNSSQLLPSHVVNALIQLDNVLLMMAMIALGLTTRLSAIRQAGAKPLLLALLLFLWLLVGGAGINLAAEHLLR</sequence>
<dbReference type="Pfam" id="PF03601">
    <property type="entry name" value="Cons_hypoth698"/>
    <property type="match status" value="1"/>
</dbReference>
<feature type="transmembrane region" description="Helical" evidence="7">
    <location>
        <begin position="47"/>
        <end position="66"/>
    </location>
</feature>